<dbReference type="Proteomes" id="UP001217089">
    <property type="component" value="Unassembled WGS sequence"/>
</dbReference>
<organism evidence="8 9">
    <name type="scientific">Tegillarca granosa</name>
    <name type="common">Malaysian cockle</name>
    <name type="synonym">Anadara granosa</name>
    <dbReference type="NCBI Taxonomy" id="220873"/>
    <lineage>
        <taxon>Eukaryota</taxon>
        <taxon>Metazoa</taxon>
        <taxon>Spiralia</taxon>
        <taxon>Lophotrochozoa</taxon>
        <taxon>Mollusca</taxon>
        <taxon>Bivalvia</taxon>
        <taxon>Autobranchia</taxon>
        <taxon>Pteriomorphia</taxon>
        <taxon>Arcoida</taxon>
        <taxon>Arcoidea</taxon>
        <taxon>Arcidae</taxon>
        <taxon>Tegillarca</taxon>
    </lineage>
</organism>
<evidence type="ECO:0000313" key="9">
    <source>
        <dbReference type="Proteomes" id="UP001217089"/>
    </source>
</evidence>
<evidence type="ECO:0000313" key="8">
    <source>
        <dbReference type="EMBL" id="KAJ8314102.1"/>
    </source>
</evidence>
<reference evidence="8 9" key="1">
    <citation type="submission" date="2022-12" db="EMBL/GenBank/DDBJ databases">
        <title>Chromosome-level genome of Tegillarca granosa.</title>
        <authorList>
            <person name="Kim J."/>
        </authorList>
    </citation>
    <scope>NUCLEOTIDE SEQUENCE [LARGE SCALE GENOMIC DNA]</scope>
    <source>
        <strain evidence="8">Teg-2019</strain>
        <tissue evidence="8">Adductor muscle</tissue>
    </source>
</reference>
<feature type="compositionally biased region" description="Low complexity" evidence="6">
    <location>
        <begin position="906"/>
        <end position="917"/>
    </location>
</feature>
<feature type="domain" description="Caspase recruitment" evidence="7">
    <location>
        <begin position="11"/>
        <end position="92"/>
    </location>
</feature>
<feature type="compositionally biased region" description="Polar residues" evidence="6">
    <location>
        <begin position="821"/>
        <end position="831"/>
    </location>
</feature>
<gene>
    <name evidence="8" type="ORF">KUTeg_008663</name>
</gene>
<dbReference type="InterPro" id="IPR011029">
    <property type="entry name" value="DEATH-like_dom_sf"/>
</dbReference>
<feature type="compositionally biased region" description="Polar residues" evidence="6">
    <location>
        <begin position="229"/>
        <end position="274"/>
    </location>
</feature>
<dbReference type="EMBL" id="JARBDR010000342">
    <property type="protein sequence ID" value="KAJ8314102.1"/>
    <property type="molecule type" value="Genomic_DNA"/>
</dbReference>
<feature type="compositionally biased region" description="Low complexity" evidence="6">
    <location>
        <begin position="954"/>
        <end position="972"/>
    </location>
</feature>
<feature type="region of interest" description="Disordered" evidence="6">
    <location>
        <begin position="229"/>
        <end position="282"/>
    </location>
</feature>
<dbReference type="Pfam" id="PF16739">
    <property type="entry name" value="CARD_2"/>
    <property type="match status" value="1"/>
</dbReference>
<feature type="region of interest" description="Disordered" evidence="6">
    <location>
        <begin position="419"/>
        <end position="523"/>
    </location>
</feature>
<evidence type="ECO:0000256" key="5">
    <source>
        <dbReference type="ARBA" id="ARBA00022859"/>
    </source>
</evidence>
<dbReference type="SUPFAM" id="SSF47986">
    <property type="entry name" value="DEATH domain"/>
    <property type="match status" value="1"/>
</dbReference>
<evidence type="ECO:0000256" key="3">
    <source>
        <dbReference type="ARBA" id="ARBA00022588"/>
    </source>
</evidence>
<comment type="caution">
    <text evidence="8">The sequence shown here is derived from an EMBL/GenBank/DDBJ whole genome shotgun (WGS) entry which is preliminary data.</text>
</comment>
<proteinExistence type="predicted"/>
<feature type="compositionally biased region" description="Polar residues" evidence="6">
    <location>
        <begin position="476"/>
        <end position="523"/>
    </location>
</feature>
<feature type="compositionally biased region" description="Polar residues" evidence="6">
    <location>
        <begin position="697"/>
        <end position="712"/>
    </location>
</feature>
<feature type="compositionally biased region" description="Polar residues" evidence="6">
    <location>
        <begin position="676"/>
        <end position="688"/>
    </location>
</feature>
<feature type="region of interest" description="Disordered" evidence="6">
    <location>
        <begin position="169"/>
        <end position="189"/>
    </location>
</feature>
<evidence type="ECO:0000256" key="4">
    <source>
        <dbReference type="ARBA" id="ARBA00022843"/>
    </source>
</evidence>
<feature type="compositionally biased region" description="Basic and acidic residues" evidence="6">
    <location>
        <begin position="871"/>
        <end position="880"/>
    </location>
</feature>
<accession>A0ABQ9FCE0</accession>
<dbReference type="InterPro" id="IPR031964">
    <property type="entry name" value="CARD_dom"/>
</dbReference>
<feature type="compositionally biased region" description="Polar residues" evidence="6">
    <location>
        <begin position="931"/>
        <end position="946"/>
    </location>
</feature>
<feature type="region of interest" description="Disordered" evidence="6">
    <location>
        <begin position="566"/>
        <end position="992"/>
    </location>
</feature>
<evidence type="ECO:0000259" key="7">
    <source>
        <dbReference type="Pfam" id="PF16739"/>
    </source>
</evidence>
<feature type="compositionally biased region" description="Polar residues" evidence="6">
    <location>
        <begin position="847"/>
        <end position="866"/>
    </location>
</feature>
<keyword evidence="1" id="KW-1017">Isopeptide bond</keyword>
<sequence length="992" mass="109460">MAGIVIPVDDILRRWLPTIRKRVNPNEVYHSIRGLTDFDRNRIERAQDREGPQIAADRMVDAIRRRDQRSGFLSFLAALYEHEYSHLADEILASYSILNEQPIQNALDEERARIQHPPYPYTVPTANITPIQNPPNNTRQINNPPNAHQLRMQQYYPHIAHHMAGGFQHRSNQPAQLGHTRGLQNNPNLASLNQYMGTQVPQQYPDNHANLLVQYPGDQVIYQNLQSQNSGNIQRPPSCNMPSLPNQSSYDQNINNTQAMPPQSNTPTSGQQQPLDHDKDIDDIPYDEFEKLVNTLNEQPQPGWKTLATEFKIPRGKVKEFSRSENPAEKLLDYLHEEKKITVRDLKSHLQNAGLNNASRCIQCEDLPSENANQIDDKSDKTEKLQNLSLVPEQLAEGTQVLYSREPESSVLSRNQTCVPTMDQTGAPSIDQTAHTGSSSTTNAPSQNMNTMDDGNQSIMSEDDNQVPDNTVLVENGQSSVNTSLYTNSPGSSSRNNIPVESENRSLTGNSLENNTVPSENDVYNNLNRQNIKNNVPDKTVKIENQPTASKSDSIAMKITQEVLEESPKSIQNGATPVPKASQVTSSPEAKNSQKVEQKTTEFSEIQKNDDHSDHPSYLRFQTSSSSEANSSLTSEQSDMSLIVDGKSESQKELEQQISTGKDADVDLDGDEYGIQVTSVGGLTDNPNIPSPLTKVLSGNNSDKQGATSLSNTKEKSNCPDEEATDDKIRDPVQVTSLDGRTDNQYIPDPLTKALSENDNGDNTEKFKKKGTVKPECDVLDVTSDKEGTDYPVQVASLGGKTDNPNNAADLTKALSKDSDGAQSGASSLDTDTTEKKSIVSDPNAYSRATENNEQTHTELANPTQETSEEPSIRNYRDIRNSNPGRAQSEDQIGSGTSSNLSIVETRASASTSGRTSENIQSSEFRDIQYSIPSRPQSADQRTSRGVHNLPAVELRPSESLSLTSTSTSQSENAESAEYSFLSETLPKERNG</sequence>
<feature type="compositionally biased region" description="Low complexity" evidence="6">
    <location>
        <begin position="622"/>
        <end position="638"/>
    </location>
</feature>
<evidence type="ECO:0000256" key="6">
    <source>
        <dbReference type="SAM" id="MobiDB-lite"/>
    </source>
</evidence>
<protein>
    <recommendedName>
        <fullName evidence="7">Caspase recruitment domain-containing protein</fullName>
    </recommendedName>
</protein>
<feature type="compositionally biased region" description="Polar residues" evidence="6">
    <location>
        <begin position="419"/>
        <end position="460"/>
    </location>
</feature>
<dbReference type="Gene3D" id="1.10.533.10">
    <property type="entry name" value="Death Domain, Fas"/>
    <property type="match status" value="2"/>
</dbReference>
<feature type="compositionally biased region" description="Polar residues" evidence="6">
    <location>
        <begin position="881"/>
        <end position="903"/>
    </location>
</feature>
<evidence type="ECO:0000256" key="2">
    <source>
        <dbReference type="ARBA" id="ARBA00022553"/>
    </source>
</evidence>
<feature type="compositionally biased region" description="Polar residues" evidence="6">
    <location>
        <begin position="582"/>
        <end position="591"/>
    </location>
</feature>
<feature type="compositionally biased region" description="Basic and acidic residues" evidence="6">
    <location>
        <begin position="773"/>
        <end position="789"/>
    </location>
</feature>
<feature type="compositionally biased region" description="Basic and acidic residues" evidence="6">
    <location>
        <begin position="646"/>
        <end position="655"/>
    </location>
</feature>
<keyword evidence="9" id="KW-1185">Reference proteome</keyword>
<keyword evidence="5" id="KW-0391">Immunity</keyword>
<name>A0ABQ9FCE0_TEGGR</name>
<evidence type="ECO:0000256" key="1">
    <source>
        <dbReference type="ARBA" id="ARBA00022499"/>
    </source>
</evidence>
<keyword evidence="3" id="KW-0399">Innate immunity</keyword>
<keyword evidence="2" id="KW-0597">Phosphoprotein</keyword>
<feature type="compositionally biased region" description="Basic and acidic residues" evidence="6">
    <location>
        <begin position="592"/>
        <end position="617"/>
    </location>
</feature>
<feature type="compositionally biased region" description="Polar residues" evidence="6">
    <location>
        <begin position="734"/>
        <end position="745"/>
    </location>
</feature>
<keyword evidence="4" id="KW-0832">Ubl conjugation</keyword>